<sequence length="43" mass="5033">MAQDKVDWKNATPQERNYKLLTGEYPAPTLSAMMKREYKADKN</sequence>
<dbReference type="RefSeq" id="WP_008853373.1">
    <property type="nucleotide sequence ID" value="NZ_AGFR01000003.1"/>
</dbReference>
<proteinExistence type="predicted"/>
<dbReference type="AlphaFoldDB" id="G6EY63"/>
<gene>
    <name evidence="1" type="ORF">CIN_03830</name>
</gene>
<accession>G6EY63</accession>
<evidence type="ECO:0000313" key="1">
    <source>
        <dbReference type="EMBL" id="EHD14451.1"/>
    </source>
</evidence>
<comment type="caution">
    <text evidence="1">The sequence shown here is derived from an EMBL/GenBank/DDBJ whole genome shotgun (WGS) entry which is preliminary data.</text>
</comment>
<organism evidence="1 2">
    <name type="scientific">Commensalibacter intestini A911</name>
    <dbReference type="NCBI Taxonomy" id="1088868"/>
    <lineage>
        <taxon>Bacteria</taxon>
        <taxon>Pseudomonadati</taxon>
        <taxon>Pseudomonadota</taxon>
        <taxon>Alphaproteobacteria</taxon>
        <taxon>Acetobacterales</taxon>
        <taxon>Acetobacteraceae</taxon>
    </lineage>
</organism>
<reference evidence="1 2" key="1">
    <citation type="submission" date="2011-10" db="EMBL/GenBank/DDBJ databases">
        <title>Genome Sequence of Commensalibacter intestini A911, isolated from Drosophila gut.</title>
        <authorList>
            <person name="Lee W.-J."/>
            <person name="Kim E.-K."/>
        </authorList>
    </citation>
    <scope>NUCLEOTIDE SEQUENCE [LARGE SCALE GENOMIC DNA]</scope>
    <source>
        <strain evidence="1 2">A911</strain>
    </source>
</reference>
<dbReference type="Proteomes" id="UP000005939">
    <property type="component" value="Unassembled WGS sequence"/>
</dbReference>
<name>G6EY63_9PROT</name>
<protein>
    <submittedName>
        <fullName evidence="1">Uncharacterized protein</fullName>
    </submittedName>
</protein>
<dbReference type="EMBL" id="AGFR01000003">
    <property type="protein sequence ID" value="EHD14451.1"/>
    <property type="molecule type" value="Genomic_DNA"/>
</dbReference>
<evidence type="ECO:0000313" key="2">
    <source>
        <dbReference type="Proteomes" id="UP000005939"/>
    </source>
</evidence>